<dbReference type="InterPro" id="IPR050079">
    <property type="entry name" value="DEAD_box_RNA_helicase"/>
</dbReference>
<dbReference type="InterPro" id="IPR014001">
    <property type="entry name" value="Helicase_ATP-bd"/>
</dbReference>
<dbReference type="InterPro" id="IPR011545">
    <property type="entry name" value="DEAD/DEAH_box_helicase_dom"/>
</dbReference>
<evidence type="ECO:0000259" key="9">
    <source>
        <dbReference type="PROSITE" id="PS51194"/>
    </source>
</evidence>
<evidence type="ECO:0000256" key="1">
    <source>
        <dbReference type="ARBA" id="ARBA00022741"/>
    </source>
</evidence>
<dbReference type="Pfam" id="PF00270">
    <property type="entry name" value="DEAD"/>
    <property type="match status" value="1"/>
</dbReference>
<feature type="domain" description="Helicase C-terminal" evidence="9">
    <location>
        <begin position="236"/>
        <end position="383"/>
    </location>
</feature>
<dbReference type="SMART" id="SM00490">
    <property type="entry name" value="HELICc"/>
    <property type="match status" value="1"/>
</dbReference>
<dbReference type="EMBL" id="JBHSIV010000023">
    <property type="protein sequence ID" value="MFC5064433.1"/>
    <property type="molecule type" value="Genomic_DNA"/>
</dbReference>
<protein>
    <submittedName>
        <fullName evidence="11">DEAD/DEAH box helicase</fullName>
        <ecNumber evidence="11">3.6.4.-</ecNumber>
    </submittedName>
</protein>
<feature type="short sequence motif" description="Q motif" evidence="6">
    <location>
        <begin position="3"/>
        <end position="31"/>
    </location>
</feature>
<organism evidence="11 12">
    <name type="scientific">Actinomycetospora atypica</name>
    <dbReference type="NCBI Taxonomy" id="1290095"/>
    <lineage>
        <taxon>Bacteria</taxon>
        <taxon>Bacillati</taxon>
        <taxon>Actinomycetota</taxon>
        <taxon>Actinomycetes</taxon>
        <taxon>Pseudonocardiales</taxon>
        <taxon>Pseudonocardiaceae</taxon>
        <taxon>Actinomycetospora</taxon>
    </lineage>
</organism>
<evidence type="ECO:0000259" key="10">
    <source>
        <dbReference type="PROSITE" id="PS51195"/>
    </source>
</evidence>
<dbReference type="CDD" id="cd18787">
    <property type="entry name" value="SF2_C_DEAD"/>
    <property type="match status" value="1"/>
</dbReference>
<feature type="region of interest" description="Disordered" evidence="7">
    <location>
        <begin position="385"/>
        <end position="496"/>
    </location>
</feature>
<feature type="compositionally biased region" description="Low complexity" evidence="7">
    <location>
        <begin position="470"/>
        <end position="490"/>
    </location>
</feature>
<evidence type="ECO:0000259" key="8">
    <source>
        <dbReference type="PROSITE" id="PS51192"/>
    </source>
</evidence>
<evidence type="ECO:0000256" key="6">
    <source>
        <dbReference type="PROSITE-ProRule" id="PRU00552"/>
    </source>
</evidence>
<comment type="similarity">
    <text evidence="5">Belongs to the DEAD box helicase family.</text>
</comment>
<dbReference type="InterPro" id="IPR027417">
    <property type="entry name" value="P-loop_NTPase"/>
</dbReference>
<evidence type="ECO:0000313" key="11">
    <source>
        <dbReference type="EMBL" id="MFC5064433.1"/>
    </source>
</evidence>
<dbReference type="EC" id="3.6.4.-" evidence="11"/>
<gene>
    <name evidence="11" type="ORF">ACFPBZ_19575</name>
</gene>
<name>A0ABV9YP34_9PSEU</name>
<dbReference type="Pfam" id="PF00271">
    <property type="entry name" value="Helicase_C"/>
    <property type="match status" value="1"/>
</dbReference>
<keyword evidence="3 11" id="KW-0347">Helicase</keyword>
<feature type="compositionally biased region" description="Gly residues" evidence="7">
    <location>
        <begin position="439"/>
        <end position="469"/>
    </location>
</feature>
<dbReference type="InterPro" id="IPR001650">
    <property type="entry name" value="Helicase_C-like"/>
</dbReference>
<dbReference type="Proteomes" id="UP001595947">
    <property type="component" value="Unassembled WGS sequence"/>
</dbReference>
<reference evidence="12" key="1">
    <citation type="journal article" date="2019" name="Int. J. Syst. Evol. Microbiol.">
        <title>The Global Catalogue of Microorganisms (GCM) 10K type strain sequencing project: providing services to taxonomists for standard genome sequencing and annotation.</title>
        <authorList>
            <consortium name="The Broad Institute Genomics Platform"/>
            <consortium name="The Broad Institute Genome Sequencing Center for Infectious Disease"/>
            <person name="Wu L."/>
            <person name="Ma J."/>
        </authorList>
    </citation>
    <scope>NUCLEOTIDE SEQUENCE [LARGE SCALE GENOMIC DNA]</scope>
    <source>
        <strain evidence="12">CGMCC 4.7093</strain>
    </source>
</reference>
<keyword evidence="4" id="KW-0067">ATP-binding</keyword>
<dbReference type="GO" id="GO:0004386">
    <property type="term" value="F:helicase activity"/>
    <property type="evidence" value="ECO:0007669"/>
    <property type="project" value="UniProtKB-KW"/>
</dbReference>
<dbReference type="PROSITE" id="PS51195">
    <property type="entry name" value="Q_MOTIF"/>
    <property type="match status" value="1"/>
</dbReference>
<dbReference type="PANTHER" id="PTHR47959:SF13">
    <property type="entry name" value="ATP-DEPENDENT RNA HELICASE RHLE"/>
    <property type="match status" value="1"/>
</dbReference>
<dbReference type="Gene3D" id="3.40.50.300">
    <property type="entry name" value="P-loop containing nucleotide triphosphate hydrolases"/>
    <property type="match status" value="2"/>
</dbReference>
<dbReference type="GO" id="GO:0016787">
    <property type="term" value="F:hydrolase activity"/>
    <property type="evidence" value="ECO:0007669"/>
    <property type="project" value="UniProtKB-KW"/>
</dbReference>
<sequence>MSTTFTGLGISPSIAELLIPRGITEPTPIQAAAIPDALAGRDVLGRGRTGSGKTLAFGLPLLARLARCESPTRPNRPRALILLPTRELASQVRDALAPLTEALGLDQTVVYGGVGQRPQENALRRGVDLLIACPGRLEDLIGQGILDLDRVEVTVLDEADHMSDLGFLPAVRRLLRRTPTTSQRLLFSATLDGEVDKVVKEFLRSPVTHSVDRASEPVPDMTHHVFTVPAGDRNAVIQELAGGLGRVMLFTRTKHAARKLSRKLIAAGIPAAELHGNLAQNARDRNLGWFRDGDVRVLCATDIAARGIHVDDVSLVVHVDPPAEHKAYLHRSGRTARAGSAGDVVTLVTPDQRGEVAKLTKQAGIRPRNVSVTSGAREITELVGAPAPSASMPEPTTPAQPEGSPGTSSRSGRPRRRGGSAGGTGGQPASSGGGRRRGGAQGGRGQGGGGGQTGGGRSGQGGRSGGGGSTAVHTTSSSGSHSASTFSGSSRGRRTR</sequence>
<dbReference type="RefSeq" id="WP_378037777.1">
    <property type="nucleotide sequence ID" value="NZ_JBHSIV010000023.1"/>
</dbReference>
<dbReference type="SMART" id="SM00487">
    <property type="entry name" value="DEXDc"/>
    <property type="match status" value="1"/>
</dbReference>
<feature type="domain" description="DEAD-box RNA helicase Q" evidence="10">
    <location>
        <begin position="3"/>
        <end position="31"/>
    </location>
</feature>
<evidence type="ECO:0000256" key="7">
    <source>
        <dbReference type="SAM" id="MobiDB-lite"/>
    </source>
</evidence>
<dbReference type="PROSITE" id="PS51192">
    <property type="entry name" value="HELICASE_ATP_BIND_1"/>
    <property type="match status" value="1"/>
</dbReference>
<dbReference type="CDD" id="cd00268">
    <property type="entry name" value="DEADc"/>
    <property type="match status" value="1"/>
</dbReference>
<evidence type="ECO:0000256" key="4">
    <source>
        <dbReference type="ARBA" id="ARBA00022840"/>
    </source>
</evidence>
<evidence type="ECO:0000256" key="5">
    <source>
        <dbReference type="ARBA" id="ARBA00038437"/>
    </source>
</evidence>
<proteinExistence type="inferred from homology"/>
<keyword evidence="12" id="KW-1185">Reference proteome</keyword>
<comment type="caution">
    <text evidence="11">The sequence shown here is derived from an EMBL/GenBank/DDBJ whole genome shotgun (WGS) entry which is preliminary data.</text>
</comment>
<dbReference type="SUPFAM" id="SSF52540">
    <property type="entry name" value="P-loop containing nucleoside triphosphate hydrolases"/>
    <property type="match status" value="1"/>
</dbReference>
<evidence type="ECO:0000256" key="3">
    <source>
        <dbReference type="ARBA" id="ARBA00022806"/>
    </source>
</evidence>
<keyword evidence="1" id="KW-0547">Nucleotide-binding</keyword>
<evidence type="ECO:0000256" key="2">
    <source>
        <dbReference type="ARBA" id="ARBA00022801"/>
    </source>
</evidence>
<keyword evidence="2 11" id="KW-0378">Hydrolase</keyword>
<feature type="domain" description="Helicase ATP-binding" evidence="8">
    <location>
        <begin position="34"/>
        <end position="209"/>
    </location>
</feature>
<dbReference type="InterPro" id="IPR044742">
    <property type="entry name" value="DEAD/DEAH_RhlB"/>
</dbReference>
<accession>A0ABV9YP34</accession>
<dbReference type="PROSITE" id="PS51194">
    <property type="entry name" value="HELICASE_CTER"/>
    <property type="match status" value="1"/>
</dbReference>
<dbReference type="InterPro" id="IPR014014">
    <property type="entry name" value="RNA_helicase_DEAD_Q_motif"/>
</dbReference>
<evidence type="ECO:0000313" key="12">
    <source>
        <dbReference type="Proteomes" id="UP001595947"/>
    </source>
</evidence>
<dbReference type="PANTHER" id="PTHR47959">
    <property type="entry name" value="ATP-DEPENDENT RNA HELICASE RHLE-RELATED"/>
    <property type="match status" value="1"/>
</dbReference>